<dbReference type="RefSeq" id="WP_369454042.1">
    <property type="nucleotide sequence ID" value="NZ_JBGCUO010000001.1"/>
</dbReference>
<dbReference type="Gene3D" id="1.10.287.130">
    <property type="match status" value="1"/>
</dbReference>
<keyword evidence="4" id="KW-0808">Transferase</keyword>
<dbReference type="InterPro" id="IPR036890">
    <property type="entry name" value="HATPase_C_sf"/>
</dbReference>
<keyword evidence="9" id="KW-1185">Reference proteome</keyword>
<dbReference type="Gene3D" id="3.30.565.10">
    <property type="entry name" value="Histidine kinase-like ATPase, C-terminal domain"/>
    <property type="match status" value="1"/>
</dbReference>
<organism evidence="8 9">
    <name type="scientific">Isoalcanivorax beigongshangi</name>
    <dbReference type="NCBI Taxonomy" id="3238810"/>
    <lineage>
        <taxon>Bacteria</taxon>
        <taxon>Pseudomonadati</taxon>
        <taxon>Pseudomonadota</taxon>
        <taxon>Gammaproteobacteria</taxon>
        <taxon>Oceanospirillales</taxon>
        <taxon>Alcanivoracaceae</taxon>
        <taxon>Isoalcanivorax</taxon>
    </lineage>
</organism>
<dbReference type="InterPro" id="IPR007890">
    <property type="entry name" value="CHASE2"/>
</dbReference>
<evidence type="ECO:0000256" key="4">
    <source>
        <dbReference type="ARBA" id="ARBA00022679"/>
    </source>
</evidence>
<accession>A0ABV4AD83</accession>
<dbReference type="Gene3D" id="3.30.450.20">
    <property type="entry name" value="PAS domain"/>
    <property type="match status" value="1"/>
</dbReference>
<evidence type="ECO:0000313" key="8">
    <source>
        <dbReference type="EMBL" id="MEY1660800.1"/>
    </source>
</evidence>
<dbReference type="PIRSF" id="PIRSF037347">
    <property type="entry name" value="STHK_CHASE2_PAS_prd"/>
    <property type="match status" value="1"/>
</dbReference>
<evidence type="ECO:0000259" key="7">
    <source>
        <dbReference type="PROSITE" id="PS50109"/>
    </source>
</evidence>
<protein>
    <recommendedName>
        <fullName evidence="2">histidine kinase</fullName>
        <ecNumber evidence="2">2.7.13.3</ecNumber>
    </recommendedName>
</protein>
<dbReference type="CDD" id="cd00075">
    <property type="entry name" value="HATPase"/>
    <property type="match status" value="1"/>
</dbReference>
<keyword evidence="6" id="KW-0472">Membrane</keyword>
<dbReference type="EC" id="2.7.13.3" evidence="2"/>
<comment type="catalytic activity">
    <reaction evidence="1">
        <text>ATP + protein L-histidine = ADP + protein N-phospho-L-histidine.</text>
        <dbReference type="EC" id="2.7.13.3"/>
    </reaction>
</comment>
<evidence type="ECO:0000256" key="5">
    <source>
        <dbReference type="ARBA" id="ARBA00022777"/>
    </source>
</evidence>
<evidence type="ECO:0000256" key="3">
    <source>
        <dbReference type="ARBA" id="ARBA00022553"/>
    </source>
</evidence>
<evidence type="ECO:0000256" key="6">
    <source>
        <dbReference type="SAM" id="Phobius"/>
    </source>
</evidence>
<dbReference type="SUPFAM" id="SSF55785">
    <property type="entry name" value="PYP-like sensor domain (PAS domain)"/>
    <property type="match status" value="1"/>
</dbReference>
<keyword evidence="3" id="KW-0597">Phosphoprotein</keyword>
<dbReference type="PRINTS" id="PR00344">
    <property type="entry name" value="BCTRLSENSOR"/>
</dbReference>
<dbReference type="PANTHER" id="PTHR43047">
    <property type="entry name" value="TWO-COMPONENT HISTIDINE PROTEIN KINASE"/>
    <property type="match status" value="1"/>
</dbReference>
<evidence type="ECO:0000313" key="9">
    <source>
        <dbReference type="Proteomes" id="UP001562065"/>
    </source>
</evidence>
<dbReference type="InterPro" id="IPR003594">
    <property type="entry name" value="HATPase_dom"/>
</dbReference>
<keyword evidence="6" id="KW-0812">Transmembrane</keyword>
<comment type="caution">
    <text evidence="8">The sequence shown here is derived from an EMBL/GenBank/DDBJ whole genome shotgun (WGS) entry which is preliminary data.</text>
</comment>
<dbReference type="SMART" id="SM00388">
    <property type="entry name" value="HisKA"/>
    <property type="match status" value="1"/>
</dbReference>
<gene>
    <name evidence="8" type="ORF">AB5I84_01400</name>
</gene>
<dbReference type="Pfam" id="PF02518">
    <property type="entry name" value="HATPase_c"/>
    <property type="match status" value="1"/>
</dbReference>
<evidence type="ECO:0000256" key="2">
    <source>
        <dbReference type="ARBA" id="ARBA00012438"/>
    </source>
</evidence>
<dbReference type="InterPro" id="IPR005467">
    <property type="entry name" value="His_kinase_dom"/>
</dbReference>
<reference evidence="8 9" key="1">
    <citation type="submission" date="2024-07" db="EMBL/GenBank/DDBJ databases">
        <authorList>
            <person name="Ren Q."/>
        </authorList>
    </citation>
    <scope>NUCLEOTIDE SEQUENCE [LARGE SCALE GENOMIC DNA]</scope>
    <source>
        <strain evidence="8 9">REN37</strain>
    </source>
</reference>
<dbReference type="SMART" id="SM00387">
    <property type="entry name" value="HATPase_c"/>
    <property type="match status" value="1"/>
</dbReference>
<dbReference type="InterPro" id="IPR017181">
    <property type="entry name" value="Sig_transdc_His_kin_CHASE2"/>
</dbReference>
<dbReference type="PANTHER" id="PTHR43047:SF72">
    <property type="entry name" value="OSMOSENSING HISTIDINE PROTEIN KINASE SLN1"/>
    <property type="match status" value="1"/>
</dbReference>
<keyword evidence="5" id="KW-0418">Kinase</keyword>
<feature type="transmembrane region" description="Helical" evidence="6">
    <location>
        <begin position="14"/>
        <end position="36"/>
    </location>
</feature>
<name>A0ABV4AD83_9GAMM</name>
<feature type="domain" description="Histidine kinase" evidence="7">
    <location>
        <begin position="648"/>
        <end position="862"/>
    </location>
</feature>
<feature type="transmembrane region" description="Helical" evidence="6">
    <location>
        <begin position="328"/>
        <end position="346"/>
    </location>
</feature>
<dbReference type="PROSITE" id="PS50109">
    <property type="entry name" value="HIS_KIN"/>
    <property type="match status" value="1"/>
</dbReference>
<proteinExistence type="predicted"/>
<dbReference type="CDD" id="cd00082">
    <property type="entry name" value="HisKA"/>
    <property type="match status" value="1"/>
</dbReference>
<dbReference type="InterPro" id="IPR035965">
    <property type="entry name" value="PAS-like_dom_sf"/>
</dbReference>
<sequence>MKRETSRRYYLEHLAVLLVVAGLCIVLLHTGAWMSLSRYFYDNMLKLLPEPTVADITIVTIDEPSLQEIGRWPWDRSVHAQLVRALDDLGARAIVLDLIFSEPDRVRPESDAALVAAMARHGSVFLPVHVSEGDGGANLKEVMPHSSFARAAAGMGHVDVELDEDGVVRGLYMRSGVGQPWWPHLSLALLDHEDPRALPLYPARQAYAARSGVVRQYYRMVPFSQKGEGFRRVSVLDVLYGRAAASDIKDKIVFVGASAQGLGDVLPTPLSGRRGLLPGVELNASVFAALREHRLLRPLPTPWVWGLSLALALIAPTVLPFVAPRWSIPVVGGAVLGVLLFSYTMLYWRQLWFPVGPAMIGALMAYPLWTWRRLEYSIGYMRAALERQSLHDDLNQRLVQQARLDDFLVWLEQVMPVTAWRIRPAVPGVPNRLARSEGGAAVPERSWQGTRGRHYSMIHDHQRYELSLVWNEGAPTPAQEQWVRAMIARSDALPDHADNHYDVVESHIERMAAQEVQQQALTRFFEASLEQLRDGIAIADACGCLLFLNTQAQEWLGLTQRRVAQLSLLDIGRELVLSEDFNWRAILCDALSSGRAQLECRSRGGLDLYVDVLRIRAGQHPGEVLIVTLKDISEVKNAIRARGEMMDFLSHDLRSPMVSLLALAEQSRKAPLEPGQFLEQTEYYARRSLNFAEQFLQLARAESVQQEDFVLLDMLPVVESAIEQVNAQAVQRQIRVEFEYDLAEEVWVNGNHELLERGMVNLLTNAVKYSGAGRDVSVKLYCAGQRVHCRVQDHGVGIEPDFLQHLFKAYSRARSAGGARTRGAGLGLRFVKVVAERHGGEVQVSSVLGEGSVFTLSLPRTALS</sequence>
<dbReference type="Pfam" id="PF05226">
    <property type="entry name" value="CHASE2"/>
    <property type="match status" value="1"/>
</dbReference>
<feature type="transmembrane region" description="Helical" evidence="6">
    <location>
        <begin position="303"/>
        <end position="322"/>
    </location>
</feature>
<dbReference type="SMART" id="SM01080">
    <property type="entry name" value="CHASE2"/>
    <property type="match status" value="1"/>
</dbReference>
<dbReference type="Proteomes" id="UP001562065">
    <property type="component" value="Unassembled WGS sequence"/>
</dbReference>
<dbReference type="InterPro" id="IPR003661">
    <property type="entry name" value="HisK_dim/P_dom"/>
</dbReference>
<keyword evidence="6" id="KW-1133">Transmembrane helix</keyword>
<dbReference type="SUPFAM" id="SSF55874">
    <property type="entry name" value="ATPase domain of HSP90 chaperone/DNA topoisomerase II/histidine kinase"/>
    <property type="match status" value="1"/>
</dbReference>
<dbReference type="EMBL" id="JBGCUO010000001">
    <property type="protein sequence ID" value="MEY1660800.1"/>
    <property type="molecule type" value="Genomic_DNA"/>
</dbReference>
<evidence type="ECO:0000256" key="1">
    <source>
        <dbReference type="ARBA" id="ARBA00000085"/>
    </source>
</evidence>
<dbReference type="InterPro" id="IPR036097">
    <property type="entry name" value="HisK_dim/P_sf"/>
</dbReference>
<dbReference type="SUPFAM" id="SSF47384">
    <property type="entry name" value="Homodimeric domain of signal transducing histidine kinase"/>
    <property type="match status" value="1"/>
</dbReference>
<dbReference type="InterPro" id="IPR004358">
    <property type="entry name" value="Sig_transdc_His_kin-like_C"/>
</dbReference>